<keyword evidence="11" id="KW-1185">Reference proteome</keyword>
<dbReference type="Gene3D" id="3.30.160.60">
    <property type="entry name" value="Classic Zinc Finger"/>
    <property type="match status" value="4"/>
</dbReference>
<dbReference type="PANTHER" id="PTHR16515">
    <property type="entry name" value="PR DOMAIN ZINC FINGER PROTEIN"/>
    <property type="match status" value="1"/>
</dbReference>
<comment type="caution">
    <text evidence="10">The sequence shown here is derived from an EMBL/GenBank/DDBJ whole genome shotgun (WGS) entry which is preliminary data.</text>
</comment>
<dbReference type="Proteomes" id="UP001148838">
    <property type="component" value="Unassembled WGS sequence"/>
</dbReference>
<sequence length="367" mass="42388">MDVIKTETEVDPLAVLPCDDAVKEETDLSPDEGSLLDLNIIKIKEECVDDSYNRTSEIKLEEIILPNNFSVVKCEAKEESCDVGTVEEDLMQKPFKCHDCGNFFWELEDLNIHARDHGDEKPLKCDSSEKCLSITSELSKHTGGKPFKCDVCGNSFSQYSNLTMHARAHTGEKQYKCNECELCFSRSAYLKKHARVHTGEKAFKCDVCEKYFASSSILNTHARKHREVKERLQAGNRCYWALLPLLRSRDLSRNWKTKIYRAIIRLVITYASKIWSLLINEEREILRRIYGPNMENGEWKIRINKELYEIYREPHIMGINGSAKLRWAGHVKSEEGSLLKTIYRGKQVGRRCFWRPGRSGLKALKKI</sequence>
<dbReference type="SMART" id="SM00355">
    <property type="entry name" value="ZnF_C2H2"/>
    <property type="match status" value="4"/>
</dbReference>
<reference evidence="10 11" key="1">
    <citation type="journal article" date="2022" name="Allergy">
        <title>Genome assembly and annotation of Periplaneta americana reveal a comprehensive cockroach allergen profile.</title>
        <authorList>
            <person name="Wang L."/>
            <person name="Xiong Q."/>
            <person name="Saelim N."/>
            <person name="Wang L."/>
            <person name="Nong W."/>
            <person name="Wan A.T."/>
            <person name="Shi M."/>
            <person name="Liu X."/>
            <person name="Cao Q."/>
            <person name="Hui J.H.L."/>
            <person name="Sookrung N."/>
            <person name="Leung T.F."/>
            <person name="Tungtrongchitr A."/>
            <person name="Tsui S.K.W."/>
        </authorList>
    </citation>
    <scope>NUCLEOTIDE SEQUENCE [LARGE SCALE GENOMIC DNA]</scope>
    <source>
        <strain evidence="10">PWHHKU_190912</strain>
    </source>
</reference>
<evidence type="ECO:0000259" key="9">
    <source>
        <dbReference type="PROSITE" id="PS50157"/>
    </source>
</evidence>
<evidence type="ECO:0000256" key="6">
    <source>
        <dbReference type="ARBA" id="ARBA00023125"/>
    </source>
</evidence>
<dbReference type="PANTHER" id="PTHR16515:SF49">
    <property type="entry name" value="GASTRULA ZINC FINGER PROTEIN XLCGF49.1-LIKE-RELATED"/>
    <property type="match status" value="1"/>
</dbReference>
<keyword evidence="4 8" id="KW-0863">Zinc-finger</keyword>
<evidence type="ECO:0000256" key="1">
    <source>
        <dbReference type="ARBA" id="ARBA00004123"/>
    </source>
</evidence>
<dbReference type="EMBL" id="JAJSOF020000042">
    <property type="protein sequence ID" value="KAJ4425659.1"/>
    <property type="molecule type" value="Genomic_DNA"/>
</dbReference>
<dbReference type="InterPro" id="IPR036236">
    <property type="entry name" value="Znf_C2H2_sf"/>
</dbReference>
<gene>
    <name evidence="10" type="ORF">ANN_27855</name>
</gene>
<dbReference type="PROSITE" id="PS00028">
    <property type="entry name" value="ZINC_FINGER_C2H2_1"/>
    <property type="match status" value="4"/>
</dbReference>
<accession>A0ABQ8RVG5</accession>
<feature type="domain" description="C2H2-type" evidence="9">
    <location>
        <begin position="203"/>
        <end position="230"/>
    </location>
</feature>
<keyword evidence="6" id="KW-0238">DNA-binding</keyword>
<feature type="domain" description="C2H2-type" evidence="9">
    <location>
        <begin position="95"/>
        <end position="122"/>
    </location>
</feature>
<evidence type="ECO:0000256" key="7">
    <source>
        <dbReference type="ARBA" id="ARBA00023242"/>
    </source>
</evidence>
<comment type="subcellular location">
    <subcellularLocation>
        <location evidence="1">Nucleus</location>
    </subcellularLocation>
</comment>
<evidence type="ECO:0000256" key="2">
    <source>
        <dbReference type="ARBA" id="ARBA00022723"/>
    </source>
</evidence>
<evidence type="ECO:0000256" key="3">
    <source>
        <dbReference type="ARBA" id="ARBA00022737"/>
    </source>
</evidence>
<evidence type="ECO:0000256" key="5">
    <source>
        <dbReference type="ARBA" id="ARBA00022833"/>
    </source>
</evidence>
<keyword evidence="5" id="KW-0862">Zinc</keyword>
<dbReference type="SUPFAM" id="SSF57667">
    <property type="entry name" value="beta-beta-alpha zinc fingers"/>
    <property type="match status" value="3"/>
</dbReference>
<organism evidence="10 11">
    <name type="scientific">Periplaneta americana</name>
    <name type="common">American cockroach</name>
    <name type="synonym">Blatta americana</name>
    <dbReference type="NCBI Taxonomy" id="6978"/>
    <lineage>
        <taxon>Eukaryota</taxon>
        <taxon>Metazoa</taxon>
        <taxon>Ecdysozoa</taxon>
        <taxon>Arthropoda</taxon>
        <taxon>Hexapoda</taxon>
        <taxon>Insecta</taxon>
        <taxon>Pterygota</taxon>
        <taxon>Neoptera</taxon>
        <taxon>Polyneoptera</taxon>
        <taxon>Dictyoptera</taxon>
        <taxon>Blattodea</taxon>
        <taxon>Blattoidea</taxon>
        <taxon>Blattidae</taxon>
        <taxon>Blattinae</taxon>
        <taxon>Periplaneta</taxon>
    </lineage>
</organism>
<dbReference type="Pfam" id="PF00096">
    <property type="entry name" value="zf-C2H2"/>
    <property type="match status" value="1"/>
</dbReference>
<dbReference type="PROSITE" id="PS50157">
    <property type="entry name" value="ZINC_FINGER_C2H2_2"/>
    <property type="match status" value="4"/>
</dbReference>
<keyword evidence="2" id="KW-0479">Metal-binding</keyword>
<keyword evidence="7" id="KW-0539">Nucleus</keyword>
<feature type="domain" description="C2H2-type" evidence="9">
    <location>
        <begin position="147"/>
        <end position="174"/>
    </location>
</feature>
<evidence type="ECO:0000313" key="11">
    <source>
        <dbReference type="Proteomes" id="UP001148838"/>
    </source>
</evidence>
<feature type="domain" description="C2H2-type" evidence="9">
    <location>
        <begin position="175"/>
        <end position="202"/>
    </location>
</feature>
<dbReference type="InterPro" id="IPR013087">
    <property type="entry name" value="Znf_C2H2_type"/>
</dbReference>
<keyword evidence="3" id="KW-0677">Repeat</keyword>
<protein>
    <recommendedName>
        <fullName evidence="9">C2H2-type domain-containing protein</fullName>
    </recommendedName>
</protein>
<name>A0ABQ8RVG5_PERAM</name>
<dbReference type="InterPro" id="IPR050331">
    <property type="entry name" value="Zinc_finger"/>
</dbReference>
<dbReference type="Pfam" id="PF13912">
    <property type="entry name" value="zf-C2H2_6"/>
    <property type="match status" value="2"/>
</dbReference>
<evidence type="ECO:0000313" key="10">
    <source>
        <dbReference type="EMBL" id="KAJ4425659.1"/>
    </source>
</evidence>
<evidence type="ECO:0000256" key="8">
    <source>
        <dbReference type="PROSITE-ProRule" id="PRU00042"/>
    </source>
</evidence>
<proteinExistence type="predicted"/>
<evidence type="ECO:0000256" key="4">
    <source>
        <dbReference type="ARBA" id="ARBA00022771"/>
    </source>
</evidence>